<evidence type="ECO:0000313" key="5">
    <source>
        <dbReference type="RefSeq" id="XP_013401241.1"/>
    </source>
</evidence>
<keyword evidence="3" id="KW-1185">Reference proteome</keyword>
<proteinExistence type="predicted"/>
<protein>
    <submittedName>
        <fullName evidence="4 5">Coiled-coil domain-containing protein 148-like</fullName>
    </submittedName>
</protein>
<dbReference type="OrthoDB" id="448087at2759"/>
<dbReference type="RefSeq" id="XP_013401241.1">
    <property type="nucleotide sequence ID" value="XM_013545787.2"/>
</dbReference>
<gene>
    <name evidence="4 5 6" type="primary">LOC106167083</name>
</gene>
<feature type="compositionally biased region" description="Basic and acidic residues" evidence="2">
    <location>
        <begin position="442"/>
        <end position="463"/>
    </location>
</feature>
<organism evidence="5">
    <name type="scientific">Lingula anatina</name>
    <name type="common">Brachiopod</name>
    <name type="synonym">Lingula unguis</name>
    <dbReference type="NCBI Taxonomy" id="7574"/>
    <lineage>
        <taxon>Eukaryota</taxon>
        <taxon>Metazoa</taxon>
        <taxon>Spiralia</taxon>
        <taxon>Lophotrochozoa</taxon>
        <taxon>Brachiopoda</taxon>
        <taxon>Linguliformea</taxon>
        <taxon>Lingulata</taxon>
        <taxon>Lingulida</taxon>
        <taxon>Linguloidea</taxon>
        <taxon>Lingulidae</taxon>
        <taxon>Lingula</taxon>
    </lineage>
</organism>
<evidence type="ECO:0000313" key="4">
    <source>
        <dbReference type="RefSeq" id="XP_013401240.1"/>
    </source>
</evidence>
<evidence type="ECO:0000313" key="3">
    <source>
        <dbReference type="Proteomes" id="UP000085678"/>
    </source>
</evidence>
<dbReference type="RefSeq" id="XP_013401240.1">
    <property type="nucleotide sequence ID" value="XM_013545786.2"/>
</dbReference>
<evidence type="ECO:0000256" key="2">
    <source>
        <dbReference type="SAM" id="MobiDB-lite"/>
    </source>
</evidence>
<dbReference type="RefSeq" id="XP_013401242.1">
    <property type="nucleotide sequence ID" value="XM_013545788.2"/>
</dbReference>
<keyword evidence="1" id="KW-0175">Coiled coil</keyword>
<name>A0A1S3ITI3_LINAN</name>
<sequence length="624" mass="75028">MSGRDYKTFLTNHRTESQLAGFPKEKIKEEDKYVRRFTEGFKTTTYRAMDYEELKTLATVKKMAAHKSLLKIKKIQQASKEHKDQNLIKQHKLAWQKEFIRLNNARKRLQVEMEAFIRQNAEDGAVCSHSFQDFEDYESSIVNDFNHFKTDTVEPVWNLREDLKYWVVEHQNDTKEDDESVLEEHKAILETVASVNSQQELVLEKLLNEQLSLEQELSSGELAELCHTHERKVQGGIPMEAFELECPDLDLKASVLQEFILLDEQHRARLEDLEQEHAQVLGSERGGWSEEDHYLFQVIVEQYPHDMTNRRMLYIDRLKRHFPGKSRQELVDHEDWCTRHKYYHDRKKALMLDWLRDRKELLTKASATFAEVCMAQELEEVKNEFKQKQKELCDVLYDKVQRWREQKMELMWLEQQEEERKRKEQEELMKIEEEKEKKKRQEQKEKLNKYHIQQEEEQRKRREEEQKRMEELKKILQEQAVHDKERVKFREEQILKKEIAKYEKEQDRLRDEEEREQRLEALREKVRPVVASDPERIWNDTEAWHSRVTGDEDINIQKPLFKMLGFSANQVASDPRVRLEQKLREAGIQGSDYGRLMMKQMKPPTQPRKDMESTVFKHLPKDGS</sequence>
<evidence type="ECO:0000313" key="6">
    <source>
        <dbReference type="RefSeq" id="XP_013401242.1"/>
    </source>
</evidence>
<accession>A0A1S3ITI3</accession>
<dbReference type="AlphaFoldDB" id="A0A1S3ITI3"/>
<evidence type="ECO:0000256" key="1">
    <source>
        <dbReference type="ARBA" id="ARBA00023054"/>
    </source>
</evidence>
<dbReference type="PANTHER" id="PTHR21549">
    <property type="entry name" value="MUTATED IN BLADDER CANCER 1"/>
    <property type="match status" value="1"/>
</dbReference>
<dbReference type="Proteomes" id="UP000085678">
    <property type="component" value="Unplaced"/>
</dbReference>
<feature type="region of interest" description="Disordered" evidence="2">
    <location>
        <begin position="434"/>
        <end position="463"/>
    </location>
</feature>
<dbReference type="PANTHER" id="PTHR21549:SF1">
    <property type="entry name" value="COILED-COIL DOMAIN-CONTAINING PROTEIN 148"/>
    <property type="match status" value="1"/>
</dbReference>
<reference evidence="4 5" key="1">
    <citation type="submission" date="2023-09" db="UniProtKB">
        <authorList>
            <consortium name="RefSeq"/>
        </authorList>
    </citation>
    <scope>IDENTIFICATION</scope>
    <source>
        <tissue evidence="4 5">Gonads</tissue>
    </source>
</reference>
<dbReference type="KEGG" id="lak:106167083"/>
<dbReference type="GeneID" id="106167083"/>
<dbReference type="InterPro" id="IPR039902">
    <property type="entry name" value="CCDC148/CCDC112"/>
</dbReference>
<feature type="region of interest" description="Disordered" evidence="2">
    <location>
        <begin position="601"/>
        <end position="624"/>
    </location>
</feature>